<dbReference type="InterPro" id="IPR002763">
    <property type="entry name" value="DUF72"/>
</dbReference>
<dbReference type="PANTHER" id="PTHR30348">
    <property type="entry name" value="UNCHARACTERIZED PROTEIN YECE"/>
    <property type="match status" value="1"/>
</dbReference>
<name>A0A497ETE9_9CREN</name>
<gene>
    <name evidence="1" type="ORF">DRJ31_03275</name>
</gene>
<dbReference type="Gene3D" id="3.20.20.410">
    <property type="entry name" value="Protein of unknown function UPF0759"/>
    <property type="match status" value="1"/>
</dbReference>
<evidence type="ECO:0000313" key="2">
    <source>
        <dbReference type="Proteomes" id="UP000278475"/>
    </source>
</evidence>
<dbReference type="EMBL" id="QMQV01000019">
    <property type="protein sequence ID" value="RLE49878.1"/>
    <property type="molecule type" value="Genomic_DNA"/>
</dbReference>
<evidence type="ECO:0000313" key="1">
    <source>
        <dbReference type="EMBL" id="RLE49878.1"/>
    </source>
</evidence>
<dbReference type="SUPFAM" id="SSF117396">
    <property type="entry name" value="TM1631-like"/>
    <property type="match status" value="1"/>
</dbReference>
<evidence type="ECO:0008006" key="3">
    <source>
        <dbReference type="Google" id="ProtNLM"/>
    </source>
</evidence>
<reference evidence="1 2" key="1">
    <citation type="submission" date="2018-06" db="EMBL/GenBank/DDBJ databases">
        <title>Extensive metabolic versatility and redundancy in microbially diverse, dynamic hydrothermal sediments.</title>
        <authorList>
            <person name="Dombrowski N."/>
            <person name="Teske A."/>
            <person name="Baker B.J."/>
        </authorList>
    </citation>
    <scope>NUCLEOTIDE SEQUENCE [LARGE SCALE GENOMIC DNA]</scope>
    <source>
        <strain evidence="1">B66_G16</strain>
    </source>
</reference>
<organism evidence="1 2">
    <name type="scientific">Thermoproteota archaeon</name>
    <dbReference type="NCBI Taxonomy" id="2056631"/>
    <lineage>
        <taxon>Archaea</taxon>
        <taxon>Thermoproteota</taxon>
    </lineage>
</organism>
<dbReference type="PANTHER" id="PTHR30348:SF4">
    <property type="entry name" value="DUF72 DOMAIN-CONTAINING PROTEIN"/>
    <property type="match status" value="1"/>
</dbReference>
<dbReference type="AlphaFoldDB" id="A0A497ETE9"/>
<protein>
    <recommendedName>
        <fullName evidence="3">DUF72 domain-containing protein</fullName>
    </recommendedName>
</protein>
<sequence length="309" mass="35646">MSKVLIGAGGWSYFRVPGMDSLRAYSMAFDFVEVNSTFYTWPSLSLVHSWRSRVPEDFEFTLRCHKSITHSHMLATNDYVVKALNKTAEIYKILKASLLVIETPQTLSLQTLPIERLESFFKLCLSLDMKLAWEARGLISLPQPYKDLMKEFDVAHCVDLSLKEPEVETSTIYSRIFGKGEHNIYQFTDEELLEINEKAERHGKTMICFHGVRMYTDAARLKAYRKTGIFPKATKSVGIESIREVILEENVRFPISRDELNRCCGWRVFDLTEDKRIRLSTILSKLPATKYQSLSHLLNDLSKVIKDIT</sequence>
<dbReference type="Proteomes" id="UP000278475">
    <property type="component" value="Unassembled WGS sequence"/>
</dbReference>
<dbReference type="InterPro" id="IPR036520">
    <property type="entry name" value="UPF0759_sf"/>
</dbReference>
<comment type="caution">
    <text evidence="1">The sequence shown here is derived from an EMBL/GenBank/DDBJ whole genome shotgun (WGS) entry which is preliminary data.</text>
</comment>
<proteinExistence type="predicted"/>
<accession>A0A497ETE9</accession>
<dbReference type="Pfam" id="PF01904">
    <property type="entry name" value="DUF72"/>
    <property type="match status" value="1"/>
</dbReference>